<reference evidence="1 2" key="1">
    <citation type="submission" date="2018-08" db="EMBL/GenBank/DDBJ databases">
        <title>Komagataeibacter sp. AV 382.</title>
        <authorList>
            <person name="Skraban J."/>
            <person name="Trcek J."/>
        </authorList>
    </citation>
    <scope>NUCLEOTIDE SEQUENCE [LARGE SCALE GENOMIC DNA]</scope>
    <source>
        <strain evidence="1 2">AV 382</strain>
    </source>
</reference>
<sequence length="94" mass="10545">MSDSDEGRTKSWTEDPYFTDALYALRDKREHGLRFLTIDLDAIGEVMSNGDGPAYRLLDAMVDIQETEGYHGKRGAPRVLLATLLRLAEISKTV</sequence>
<dbReference type="OrthoDB" id="7274112at2"/>
<name>A0A371YWW5_9PROT</name>
<proteinExistence type="predicted"/>
<evidence type="ECO:0000313" key="1">
    <source>
        <dbReference type="EMBL" id="RFD18704.1"/>
    </source>
</evidence>
<evidence type="ECO:0000313" key="2">
    <source>
        <dbReference type="Proteomes" id="UP000262371"/>
    </source>
</evidence>
<keyword evidence="2" id="KW-1185">Reference proteome</keyword>
<dbReference type="EMBL" id="QUWV01000164">
    <property type="protein sequence ID" value="RFD18704.1"/>
    <property type="molecule type" value="Genomic_DNA"/>
</dbReference>
<gene>
    <name evidence="1" type="ORF">DY926_15100</name>
</gene>
<dbReference type="RefSeq" id="WP_116704117.1">
    <property type="nucleotide sequence ID" value="NZ_QUWV01000164.1"/>
</dbReference>
<dbReference type="AlphaFoldDB" id="A0A371YWW5"/>
<comment type="caution">
    <text evidence="1">The sequence shown here is derived from an EMBL/GenBank/DDBJ whole genome shotgun (WGS) entry which is preliminary data.</text>
</comment>
<organism evidence="1 2">
    <name type="scientific">Komagataeibacter melaceti</name>
    <dbReference type="NCBI Taxonomy" id="2766577"/>
    <lineage>
        <taxon>Bacteria</taxon>
        <taxon>Pseudomonadati</taxon>
        <taxon>Pseudomonadota</taxon>
        <taxon>Alphaproteobacteria</taxon>
        <taxon>Acetobacterales</taxon>
        <taxon>Acetobacteraceae</taxon>
        <taxon>Komagataeibacter</taxon>
    </lineage>
</organism>
<protein>
    <submittedName>
        <fullName evidence="1">Uncharacterized protein</fullName>
    </submittedName>
</protein>
<dbReference type="Proteomes" id="UP000262371">
    <property type="component" value="Unassembled WGS sequence"/>
</dbReference>
<accession>A0A371YWW5</accession>